<organism evidence="2 3">
    <name type="scientific">Sutterella seckii</name>
    <dbReference type="NCBI Taxonomy" id="1944635"/>
    <lineage>
        <taxon>Bacteria</taxon>
        <taxon>Pseudomonadati</taxon>
        <taxon>Pseudomonadota</taxon>
        <taxon>Betaproteobacteria</taxon>
        <taxon>Burkholderiales</taxon>
        <taxon>Sutterellaceae</taxon>
        <taxon>Sutterella</taxon>
    </lineage>
</organism>
<comment type="caution">
    <text evidence="2">The sequence shown here is derived from an EMBL/GenBank/DDBJ whole genome shotgun (WGS) entry which is preliminary data.</text>
</comment>
<evidence type="ECO:0000313" key="3">
    <source>
        <dbReference type="Proteomes" id="UP000430564"/>
    </source>
</evidence>
<reference evidence="2 3" key="1">
    <citation type="submission" date="2019-10" db="EMBL/GenBank/DDBJ databases">
        <title>Genome diversity of Sutterella seckii.</title>
        <authorList>
            <person name="Chaplin A.V."/>
            <person name="Sokolova S.R."/>
            <person name="Mosin K.A."/>
            <person name="Ivanova E.L."/>
            <person name="Kochetkova T.O."/>
            <person name="Goltsov A.Y."/>
            <person name="Trofimov D.Y."/>
            <person name="Efimov B.A."/>
        </authorList>
    </citation>
    <scope>NUCLEOTIDE SEQUENCE [LARGE SCALE GENOMIC DNA]</scope>
    <source>
        <strain evidence="2 3">ASD393</strain>
    </source>
</reference>
<gene>
    <name evidence="2" type="ORF">GBM95_08500</name>
</gene>
<dbReference type="Proteomes" id="UP000430564">
    <property type="component" value="Unassembled WGS sequence"/>
</dbReference>
<dbReference type="Gene3D" id="1.10.30.50">
    <property type="match status" value="1"/>
</dbReference>
<dbReference type="OrthoDB" id="9804312at2"/>
<name>A0A6I1ENX9_9BURK</name>
<dbReference type="InterPro" id="IPR003615">
    <property type="entry name" value="HNH_nuc"/>
</dbReference>
<protein>
    <recommendedName>
        <fullName evidence="1">HNH nuclease domain-containing protein</fullName>
    </recommendedName>
</protein>
<evidence type="ECO:0000313" key="2">
    <source>
        <dbReference type="EMBL" id="KAB7657034.1"/>
    </source>
</evidence>
<sequence>MPQACLQAIRFSCPRSSLFVISQVPDLSPSFREASSRERLFTQLLFKWIPAGARALLLGEARFAVRMAKAQVAVTLTADAEPEAPGNDGDARMERIPLHFPLDKADREACGEMLRSAACDAVVADGLEGAVTPEKLHELVREIELALSPSGTAVVMLDGASSTQTLSPEFVIALFERFGFALAERKSAGDPGSLVSAALVFVRDAARVRARKSLQGLLEDDRKTTTYKLALIKALAEINLANAARVRYLPPADMTAYLVRTKIPDAPHQAAIPMGLIIERVAALYWQIYRAHALNESAPLPAQIGSGRRLEFEEPLMALIRLYQGDWLSFRNDFYLGRLAAGSPRALAFIALAKAVRKAIDRGPVFYAGNSLGDDTSAIAGMAGNRLFRLEAGAGFRVLKETITPDLLDRAAGTFYLPSELWRELNVSAPWLTEAVTIRWAKQSSEFSRGVITPGAVIDIMALPEDVRDTSWSRGLFLERIRTEGLASIWSGAALSAHTLAVDHMIPWSRTHTNDLWNLMPAETKENGRKSDLVPSAACLDQAADRIIRTWKLYEGSPMGTPFRAQAQSTLMGRTLPQKDREAPMMDALLRSADETVLQYACRRWEPGPAAGF</sequence>
<dbReference type="Pfam" id="PF13395">
    <property type="entry name" value="HNH_4"/>
    <property type="match status" value="1"/>
</dbReference>
<dbReference type="CDD" id="cd00085">
    <property type="entry name" value="HNHc"/>
    <property type="match status" value="1"/>
</dbReference>
<feature type="domain" description="HNH nuclease" evidence="1">
    <location>
        <begin position="490"/>
        <end position="535"/>
    </location>
</feature>
<dbReference type="AlphaFoldDB" id="A0A6I1ENX9"/>
<accession>A0A6I1ENX9</accession>
<dbReference type="EMBL" id="WEHX01000063">
    <property type="protein sequence ID" value="KAB7657034.1"/>
    <property type="molecule type" value="Genomic_DNA"/>
</dbReference>
<evidence type="ECO:0000259" key="1">
    <source>
        <dbReference type="Pfam" id="PF13395"/>
    </source>
</evidence>
<proteinExistence type="predicted"/>